<proteinExistence type="predicted"/>
<name>A0A3S5EW16_9ACTO</name>
<dbReference type="OrthoDB" id="3267750at2"/>
<keyword evidence="1" id="KW-0812">Transmembrane</keyword>
<evidence type="ECO:0000313" key="3">
    <source>
        <dbReference type="Proteomes" id="UP000269542"/>
    </source>
</evidence>
<feature type="transmembrane region" description="Helical" evidence="1">
    <location>
        <begin position="189"/>
        <end position="207"/>
    </location>
</feature>
<dbReference type="EMBL" id="LR134476">
    <property type="protein sequence ID" value="VEI13155.1"/>
    <property type="molecule type" value="Genomic_DNA"/>
</dbReference>
<keyword evidence="1" id="KW-0472">Membrane</keyword>
<keyword evidence="3" id="KW-1185">Reference proteome</keyword>
<keyword evidence="1" id="KW-1133">Transmembrane helix</keyword>
<evidence type="ECO:0000313" key="2">
    <source>
        <dbReference type="EMBL" id="VEI13155.1"/>
    </source>
</evidence>
<dbReference type="Proteomes" id="UP000269542">
    <property type="component" value="Chromosome"/>
</dbReference>
<sequence>MIWLVTILLVAYVSVPRRTVVRKREVRRKPVRARPRPIDLGQIVTEVASRLRSGSQPERAWAQTLRQAGLHVGEPVLDEDGVPLALRALPHMSWRERKRLGVNDVALHTLPATFAVCTMSYRTGAPMAEVLDACAVGITESGEARSARDVALAGPLASARMLAALPLFGLALGWAMGADPLGFLLTTPLGWLALVAGLAFEAAGIVWTMRLVAQARAAEVEQ</sequence>
<dbReference type="RefSeq" id="WP_126416302.1">
    <property type="nucleotide sequence ID" value="NZ_LR134476.1"/>
</dbReference>
<gene>
    <name evidence="2" type="ORF">NCTC13354_00862</name>
</gene>
<dbReference type="KEGG" id="tbw:NCTC13354_00862"/>
<reference evidence="2 3" key="1">
    <citation type="submission" date="2018-12" db="EMBL/GenBank/DDBJ databases">
        <authorList>
            <consortium name="Pathogen Informatics"/>
        </authorList>
    </citation>
    <scope>NUCLEOTIDE SEQUENCE [LARGE SCALE GENOMIC DNA]</scope>
    <source>
        <strain evidence="2 3">NCTC13354</strain>
    </source>
</reference>
<feature type="transmembrane region" description="Helical" evidence="1">
    <location>
        <begin position="157"/>
        <end position="177"/>
    </location>
</feature>
<protein>
    <submittedName>
        <fullName evidence="2">Flp pilus assembly protein TadB</fullName>
    </submittedName>
</protein>
<dbReference type="AlphaFoldDB" id="A0A3S5EW16"/>
<evidence type="ECO:0000256" key="1">
    <source>
        <dbReference type="SAM" id="Phobius"/>
    </source>
</evidence>
<accession>A0A3S5EW16</accession>
<organism evidence="2 3">
    <name type="scientific">Trueperella bialowiezensis</name>
    <dbReference type="NCBI Taxonomy" id="312285"/>
    <lineage>
        <taxon>Bacteria</taxon>
        <taxon>Bacillati</taxon>
        <taxon>Actinomycetota</taxon>
        <taxon>Actinomycetes</taxon>
        <taxon>Actinomycetales</taxon>
        <taxon>Actinomycetaceae</taxon>
        <taxon>Trueperella</taxon>
    </lineage>
</organism>